<organism evidence="2 3">
    <name type="scientific">Dorcoceras hygrometricum</name>
    <dbReference type="NCBI Taxonomy" id="472368"/>
    <lineage>
        <taxon>Eukaryota</taxon>
        <taxon>Viridiplantae</taxon>
        <taxon>Streptophyta</taxon>
        <taxon>Embryophyta</taxon>
        <taxon>Tracheophyta</taxon>
        <taxon>Spermatophyta</taxon>
        <taxon>Magnoliopsida</taxon>
        <taxon>eudicotyledons</taxon>
        <taxon>Gunneridae</taxon>
        <taxon>Pentapetalae</taxon>
        <taxon>asterids</taxon>
        <taxon>lamiids</taxon>
        <taxon>Lamiales</taxon>
        <taxon>Gesneriaceae</taxon>
        <taxon>Didymocarpoideae</taxon>
        <taxon>Trichosporeae</taxon>
        <taxon>Loxocarpinae</taxon>
        <taxon>Dorcoceras</taxon>
    </lineage>
</organism>
<dbReference type="Proteomes" id="UP000250235">
    <property type="component" value="Unassembled WGS sequence"/>
</dbReference>
<proteinExistence type="predicted"/>
<evidence type="ECO:0000313" key="3">
    <source>
        <dbReference type="Proteomes" id="UP000250235"/>
    </source>
</evidence>
<evidence type="ECO:0000313" key="2">
    <source>
        <dbReference type="EMBL" id="KZV43753.1"/>
    </source>
</evidence>
<sequence>MIALEFSGTTHQSLSHNVALNQILDRTRQLHSLGNRSLRVSSTTTEYSYKLKSKSSKELGEFSGSTGQGKSSNTATSQSSPRPIYRLQRVAIERGSHKEFIATNITQNNGGKRRQSAELGYGEQLLTRRSLARNQYDVASTNINDGVLHPLQELAVNSRHKALNQNAAFQLIKTTPRCSHDWFLKPAAGHSAGKIPHNATAGSATIQQSTPKD</sequence>
<feature type="region of interest" description="Disordered" evidence="1">
    <location>
        <begin position="187"/>
        <end position="213"/>
    </location>
</feature>
<feature type="compositionally biased region" description="Polar residues" evidence="1">
    <location>
        <begin position="68"/>
        <end position="81"/>
    </location>
</feature>
<reference evidence="2 3" key="1">
    <citation type="journal article" date="2015" name="Proc. Natl. Acad. Sci. U.S.A.">
        <title>The resurrection genome of Boea hygrometrica: A blueprint for survival of dehydration.</title>
        <authorList>
            <person name="Xiao L."/>
            <person name="Yang G."/>
            <person name="Zhang L."/>
            <person name="Yang X."/>
            <person name="Zhao S."/>
            <person name="Ji Z."/>
            <person name="Zhou Q."/>
            <person name="Hu M."/>
            <person name="Wang Y."/>
            <person name="Chen M."/>
            <person name="Xu Y."/>
            <person name="Jin H."/>
            <person name="Xiao X."/>
            <person name="Hu G."/>
            <person name="Bao F."/>
            <person name="Hu Y."/>
            <person name="Wan P."/>
            <person name="Li L."/>
            <person name="Deng X."/>
            <person name="Kuang T."/>
            <person name="Xiang C."/>
            <person name="Zhu J.K."/>
            <person name="Oliver M.J."/>
            <person name="He Y."/>
        </authorList>
    </citation>
    <scope>NUCLEOTIDE SEQUENCE [LARGE SCALE GENOMIC DNA]</scope>
    <source>
        <strain evidence="3">cv. XS01</strain>
    </source>
</reference>
<keyword evidence="3" id="KW-1185">Reference proteome</keyword>
<accession>A0A2Z7CAR3</accession>
<feature type="compositionally biased region" description="Polar residues" evidence="1">
    <location>
        <begin position="200"/>
        <end position="213"/>
    </location>
</feature>
<feature type="region of interest" description="Disordered" evidence="1">
    <location>
        <begin position="58"/>
        <end position="84"/>
    </location>
</feature>
<name>A0A2Z7CAR3_9LAMI</name>
<protein>
    <submittedName>
        <fullName evidence="2">Uncharacterized protein</fullName>
    </submittedName>
</protein>
<dbReference type="AlphaFoldDB" id="A0A2Z7CAR3"/>
<dbReference type="EMBL" id="KQ997711">
    <property type="protein sequence ID" value="KZV43753.1"/>
    <property type="molecule type" value="Genomic_DNA"/>
</dbReference>
<evidence type="ECO:0000256" key="1">
    <source>
        <dbReference type="SAM" id="MobiDB-lite"/>
    </source>
</evidence>
<gene>
    <name evidence="2" type="ORF">F511_43356</name>
</gene>